<evidence type="ECO:0000259" key="1">
    <source>
        <dbReference type="Pfam" id="PF12697"/>
    </source>
</evidence>
<evidence type="ECO:0000313" key="2">
    <source>
        <dbReference type="EMBL" id="MBT0994700.1"/>
    </source>
</evidence>
<organism evidence="2 3">
    <name type="scientific">Cellulomonas fulva</name>
    <dbReference type="NCBI Taxonomy" id="2835530"/>
    <lineage>
        <taxon>Bacteria</taxon>
        <taxon>Bacillati</taxon>
        <taxon>Actinomycetota</taxon>
        <taxon>Actinomycetes</taxon>
        <taxon>Micrococcales</taxon>
        <taxon>Cellulomonadaceae</taxon>
        <taxon>Cellulomonas</taxon>
    </lineage>
</organism>
<dbReference type="PANTHER" id="PTHR43798:SF6">
    <property type="entry name" value="HYDROLASE, PUTATIVE (AFU_ORTHOLOGUE AFUA_4G13070)-RELATED"/>
    <property type="match status" value="1"/>
</dbReference>
<sequence length="255" mass="26667">MECRVEGVAVHYVAHGAGRPALVLHGAGVDHREAEACFEPALGRHGGLRRIYPDLPGAGRTPAPAHVRSADDVLAVLLALVDELAGPDPVLLLGHSAGAYYAQGLAARRPAQVAGLALVCPLLAGVRDVPPHRPVVRDDELGDDEFRGYFVVQTPAMLERYARYAAPGAALADLAAAERIGAHWELTRVDAPPYAGPTLVVAGRRDSTVGYAAAADLLGVYPRASLAVLDDAGHALPHEQPVALDGLLRGWLGAL</sequence>
<keyword evidence="2" id="KW-0378">Hydrolase</keyword>
<proteinExistence type="predicted"/>
<comment type="caution">
    <text evidence="2">The sequence shown here is derived from an EMBL/GenBank/DDBJ whole genome shotgun (WGS) entry which is preliminary data.</text>
</comment>
<reference evidence="2 3" key="1">
    <citation type="submission" date="2021-05" db="EMBL/GenBank/DDBJ databases">
        <title>Description of Cellulomonas sp. DKR-3 sp. nov.</title>
        <authorList>
            <person name="Dahal R.H."/>
            <person name="Chaudhary D.K."/>
        </authorList>
    </citation>
    <scope>NUCLEOTIDE SEQUENCE [LARGE SCALE GENOMIC DNA]</scope>
    <source>
        <strain evidence="2 3">DKR-3</strain>
    </source>
</reference>
<dbReference type="Proteomes" id="UP000722125">
    <property type="component" value="Unassembled WGS sequence"/>
</dbReference>
<dbReference type="InterPro" id="IPR029058">
    <property type="entry name" value="AB_hydrolase_fold"/>
</dbReference>
<dbReference type="SUPFAM" id="SSF53474">
    <property type="entry name" value="alpha/beta-Hydrolases"/>
    <property type="match status" value="1"/>
</dbReference>
<evidence type="ECO:0000313" key="3">
    <source>
        <dbReference type="Proteomes" id="UP000722125"/>
    </source>
</evidence>
<feature type="domain" description="AB hydrolase-1" evidence="1">
    <location>
        <begin position="22"/>
        <end position="243"/>
    </location>
</feature>
<keyword evidence="3" id="KW-1185">Reference proteome</keyword>
<dbReference type="InterPro" id="IPR000073">
    <property type="entry name" value="AB_hydrolase_1"/>
</dbReference>
<dbReference type="GO" id="GO:0016787">
    <property type="term" value="F:hydrolase activity"/>
    <property type="evidence" value="ECO:0007669"/>
    <property type="project" value="UniProtKB-KW"/>
</dbReference>
<dbReference type="InterPro" id="IPR050266">
    <property type="entry name" value="AB_hydrolase_sf"/>
</dbReference>
<gene>
    <name evidence="2" type="ORF">KIN34_10425</name>
</gene>
<name>A0ABS5U023_9CELL</name>
<dbReference type="Gene3D" id="3.40.50.1820">
    <property type="entry name" value="alpha/beta hydrolase"/>
    <property type="match status" value="1"/>
</dbReference>
<dbReference type="PANTHER" id="PTHR43798">
    <property type="entry name" value="MONOACYLGLYCEROL LIPASE"/>
    <property type="match status" value="1"/>
</dbReference>
<dbReference type="PRINTS" id="PR00111">
    <property type="entry name" value="ABHYDROLASE"/>
</dbReference>
<dbReference type="EMBL" id="JAHBOH010000001">
    <property type="protein sequence ID" value="MBT0994700.1"/>
    <property type="molecule type" value="Genomic_DNA"/>
</dbReference>
<dbReference type="RefSeq" id="WP_214350077.1">
    <property type="nucleotide sequence ID" value="NZ_JAHBOH010000001.1"/>
</dbReference>
<protein>
    <submittedName>
        <fullName evidence="2">Alpha/beta hydrolase</fullName>
    </submittedName>
</protein>
<dbReference type="Pfam" id="PF12697">
    <property type="entry name" value="Abhydrolase_6"/>
    <property type="match status" value="1"/>
</dbReference>
<accession>A0ABS5U023</accession>